<accession>A0A420AY96</accession>
<dbReference type="Pfam" id="PF02518">
    <property type="entry name" value="HATPase_c"/>
    <property type="match status" value="1"/>
</dbReference>
<feature type="domain" description="Histidine kinase" evidence="8">
    <location>
        <begin position="253"/>
        <end position="451"/>
    </location>
</feature>
<feature type="transmembrane region" description="Helical" evidence="7">
    <location>
        <begin position="20"/>
        <end position="40"/>
    </location>
</feature>
<evidence type="ECO:0000313" key="10">
    <source>
        <dbReference type="Proteomes" id="UP000286246"/>
    </source>
</evidence>
<comment type="caution">
    <text evidence="9">The sequence shown here is derived from an EMBL/GenBank/DDBJ whole genome shotgun (WGS) entry which is preliminary data.</text>
</comment>
<dbReference type="SMART" id="SM00388">
    <property type="entry name" value="HisKA"/>
    <property type="match status" value="1"/>
</dbReference>
<evidence type="ECO:0000256" key="5">
    <source>
        <dbReference type="ARBA" id="ARBA00022777"/>
    </source>
</evidence>
<dbReference type="PANTHER" id="PTHR45453:SF1">
    <property type="entry name" value="PHOSPHATE REGULON SENSOR PROTEIN PHOR"/>
    <property type="match status" value="1"/>
</dbReference>
<keyword evidence="7" id="KW-0812">Transmembrane</keyword>
<evidence type="ECO:0000256" key="1">
    <source>
        <dbReference type="ARBA" id="ARBA00000085"/>
    </source>
</evidence>
<dbReference type="CDD" id="cd00082">
    <property type="entry name" value="HisKA"/>
    <property type="match status" value="1"/>
</dbReference>
<dbReference type="EMBL" id="RAPY01000003">
    <property type="protein sequence ID" value="RKE49398.1"/>
    <property type="molecule type" value="Genomic_DNA"/>
</dbReference>
<dbReference type="PRINTS" id="PR00344">
    <property type="entry name" value="BCTRLSENSOR"/>
</dbReference>
<dbReference type="AlphaFoldDB" id="A0A420AY96"/>
<feature type="transmembrane region" description="Helical" evidence="7">
    <location>
        <begin position="212"/>
        <end position="231"/>
    </location>
</feature>
<evidence type="ECO:0000256" key="3">
    <source>
        <dbReference type="ARBA" id="ARBA00022553"/>
    </source>
</evidence>
<dbReference type="Proteomes" id="UP000286246">
    <property type="component" value="Unassembled WGS sequence"/>
</dbReference>
<dbReference type="InterPro" id="IPR003661">
    <property type="entry name" value="HisK_dim/P_dom"/>
</dbReference>
<dbReference type="CDD" id="cd00075">
    <property type="entry name" value="HATPase"/>
    <property type="match status" value="1"/>
</dbReference>
<evidence type="ECO:0000256" key="4">
    <source>
        <dbReference type="ARBA" id="ARBA00022679"/>
    </source>
</evidence>
<evidence type="ECO:0000256" key="2">
    <source>
        <dbReference type="ARBA" id="ARBA00012438"/>
    </source>
</evidence>
<dbReference type="GO" id="GO:0016036">
    <property type="term" value="P:cellular response to phosphate starvation"/>
    <property type="evidence" value="ECO:0007669"/>
    <property type="project" value="TreeGrafter"/>
</dbReference>
<evidence type="ECO:0000256" key="7">
    <source>
        <dbReference type="SAM" id="Phobius"/>
    </source>
</evidence>
<keyword evidence="7" id="KW-0472">Membrane</keyword>
<keyword evidence="10" id="KW-1185">Reference proteome</keyword>
<evidence type="ECO:0000259" key="8">
    <source>
        <dbReference type="PROSITE" id="PS50109"/>
    </source>
</evidence>
<evidence type="ECO:0000313" key="9">
    <source>
        <dbReference type="EMBL" id="RKE49398.1"/>
    </source>
</evidence>
<comment type="catalytic activity">
    <reaction evidence="1">
        <text>ATP + protein L-histidine = ADP + protein N-phospho-L-histidine.</text>
        <dbReference type="EC" id="2.7.13.3"/>
    </reaction>
</comment>
<proteinExistence type="predicted"/>
<dbReference type="Pfam" id="PF00512">
    <property type="entry name" value="HisKA"/>
    <property type="match status" value="1"/>
</dbReference>
<dbReference type="InterPro" id="IPR005467">
    <property type="entry name" value="His_kinase_dom"/>
</dbReference>
<keyword evidence="7" id="KW-1133">Transmembrane helix</keyword>
<dbReference type="GO" id="GO:0000155">
    <property type="term" value="F:phosphorelay sensor kinase activity"/>
    <property type="evidence" value="ECO:0007669"/>
    <property type="project" value="InterPro"/>
</dbReference>
<dbReference type="Gene3D" id="3.30.565.10">
    <property type="entry name" value="Histidine kinase-like ATPase, C-terminal domain"/>
    <property type="match status" value="1"/>
</dbReference>
<name>A0A420AY96_SPHD1</name>
<dbReference type="SUPFAM" id="SSF47384">
    <property type="entry name" value="Homodimeric domain of signal transducing histidine kinase"/>
    <property type="match status" value="1"/>
</dbReference>
<protein>
    <recommendedName>
        <fullName evidence="2">histidine kinase</fullName>
        <ecNumber evidence="2">2.7.13.3</ecNumber>
    </recommendedName>
</protein>
<dbReference type="SUPFAM" id="SSF55874">
    <property type="entry name" value="ATPase domain of HSP90 chaperone/DNA topoisomerase II/histidine kinase"/>
    <property type="match status" value="1"/>
</dbReference>
<dbReference type="InterPro" id="IPR003594">
    <property type="entry name" value="HATPase_dom"/>
</dbReference>
<dbReference type="SMART" id="SM00387">
    <property type="entry name" value="HATPase_c"/>
    <property type="match status" value="1"/>
</dbReference>
<keyword evidence="5 9" id="KW-0418">Kinase</keyword>
<evidence type="ECO:0000256" key="6">
    <source>
        <dbReference type="ARBA" id="ARBA00023012"/>
    </source>
</evidence>
<dbReference type="Gene3D" id="1.10.287.130">
    <property type="match status" value="1"/>
</dbReference>
<keyword evidence="6" id="KW-0902">Two-component regulatory system</keyword>
<reference evidence="9 10" key="1">
    <citation type="submission" date="2018-09" db="EMBL/GenBank/DDBJ databases">
        <title>Genomic Encyclopedia of Type Strains, Phase III (KMG-III): the genomes of soil and plant-associated and newly described type strains.</title>
        <authorList>
            <person name="Whitman W."/>
        </authorList>
    </citation>
    <scope>NUCLEOTIDE SEQUENCE [LARGE SCALE GENOMIC DNA]</scope>
    <source>
        <strain evidence="9 10">CECT 7938</strain>
    </source>
</reference>
<dbReference type="InterPro" id="IPR036097">
    <property type="entry name" value="HisK_dim/P_sf"/>
</dbReference>
<dbReference type="PANTHER" id="PTHR45453">
    <property type="entry name" value="PHOSPHATE REGULON SENSOR PROTEIN PHOR"/>
    <property type="match status" value="1"/>
</dbReference>
<keyword evidence="4" id="KW-0808">Transferase</keyword>
<dbReference type="InterPro" id="IPR050351">
    <property type="entry name" value="BphY/WalK/GraS-like"/>
</dbReference>
<dbReference type="InterPro" id="IPR004358">
    <property type="entry name" value="Sig_transdc_His_kin-like_C"/>
</dbReference>
<dbReference type="GO" id="GO:0005886">
    <property type="term" value="C:plasma membrane"/>
    <property type="evidence" value="ECO:0007669"/>
    <property type="project" value="TreeGrafter"/>
</dbReference>
<dbReference type="InterPro" id="IPR036890">
    <property type="entry name" value="HATPase_C_sf"/>
</dbReference>
<sequence>MSDVACKQLYLYMELKPKNYIILFILFFAVLIGIQGYQLYNTYQLKQREMLAMVKKNLDNLDESNLIFDHNILSKDIARDYYIKLVKKEITEEGLKKLYQTYAQKTSKELTKYVDSIFQPLGMHVILKQEILGIYYKDAVKPLVNGPITVYTTSGTFHNPTELSTSKWVTEKTETNKIEDRIESKEILYVFSVPRKTSFEVVNLGWILFKELTSLLLSTLLILAAFIWLFYRTITNLRKQDKQITVLHDVVDNISHELKTPVATLKIAAKTLRKSPDDNIITVIERQVSRLEQTLDPLSEHQSATSLSPITADELQAIFSDFQLCNPTVKLIVELGSNLQICLNPTDATTLFYNLMNNAVKYGATALGIRFEEQKNYLSIQFRDNGQGMAESELPYIFEKFYRIQKDNIHDTKGLGLGLFLVKNIIKKYGGEIKVISKLQQGTTFTVLLPR</sequence>
<organism evidence="9 10">
    <name type="scientific">Sphingobacterium detergens</name>
    <dbReference type="NCBI Taxonomy" id="1145106"/>
    <lineage>
        <taxon>Bacteria</taxon>
        <taxon>Pseudomonadati</taxon>
        <taxon>Bacteroidota</taxon>
        <taxon>Sphingobacteriia</taxon>
        <taxon>Sphingobacteriales</taxon>
        <taxon>Sphingobacteriaceae</taxon>
        <taxon>Sphingobacterium</taxon>
    </lineage>
</organism>
<gene>
    <name evidence="9" type="ORF">DFQ12_3512</name>
</gene>
<dbReference type="PROSITE" id="PS50109">
    <property type="entry name" value="HIS_KIN"/>
    <property type="match status" value="1"/>
</dbReference>
<dbReference type="GO" id="GO:0004721">
    <property type="term" value="F:phosphoprotein phosphatase activity"/>
    <property type="evidence" value="ECO:0007669"/>
    <property type="project" value="TreeGrafter"/>
</dbReference>
<keyword evidence="3" id="KW-0597">Phosphoprotein</keyword>
<dbReference type="EC" id="2.7.13.3" evidence="2"/>